<dbReference type="GO" id="GO:0019722">
    <property type="term" value="P:calcium-mediated signaling"/>
    <property type="evidence" value="ECO:0007669"/>
    <property type="project" value="TreeGrafter"/>
</dbReference>
<dbReference type="GO" id="GO:0019957">
    <property type="term" value="F:C-C chemokine binding"/>
    <property type="evidence" value="ECO:0007669"/>
    <property type="project" value="TreeGrafter"/>
</dbReference>
<evidence type="ECO:0000313" key="13">
    <source>
        <dbReference type="Proteomes" id="UP000018467"/>
    </source>
</evidence>
<dbReference type="GeneTree" id="ENSGT01110000267168"/>
<dbReference type="PRINTS" id="PR00237">
    <property type="entry name" value="GPCRRHODOPSN"/>
</dbReference>
<keyword evidence="8" id="KW-0807">Transducer</keyword>
<protein>
    <submittedName>
        <fullName evidence="12">Chemokine XC receptor 1-like</fullName>
    </submittedName>
</protein>
<dbReference type="InterPro" id="IPR000355">
    <property type="entry name" value="Chemokine_rcpt"/>
</dbReference>
<evidence type="ECO:0000256" key="2">
    <source>
        <dbReference type="ARBA" id="ARBA00022475"/>
    </source>
</evidence>
<feature type="transmembrane region" description="Helical" evidence="10">
    <location>
        <begin position="197"/>
        <end position="214"/>
    </location>
</feature>
<dbReference type="Pfam" id="PF00001">
    <property type="entry name" value="7tm_1"/>
    <property type="match status" value="1"/>
</dbReference>
<reference evidence="13" key="1">
    <citation type="submission" date="2013-03" db="EMBL/GenBank/DDBJ databases">
        <authorList>
            <person name="Jeffery W."/>
            <person name="Warren W."/>
            <person name="Wilson R.K."/>
        </authorList>
    </citation>
    <scope>NUCLEOTIDE SEQUENCE</scope>
    <source>
        <strain evidence="13">female</strain>
    </source>
</reference>
<dbReference type="GO" id="GO:0060326">
    <property type="term" value="P:cell chemotaxis"/>
    <property type="evidence" value="ECO:0007669"/>
    <property type="project" value="TreeGrafter"/>
</dbReference>
<dbReference type="SUPFAM" id="SSF81321">
    <property type="entry name" value="Family A G protein-coupled receptor-like"/>
    <property type="match status" value="1"/>
</dbReference>
<keyword evidence="13" id="KW-1185">Reference proteome</keyword>
<dbReference type="Proteomes" id="UP000018467">
    <property type="component" value="Unassembled WGS sequence"/>
</dbReference>
<evidence type="ECO:0000256" key="1">
    <source>
        <dbReference type="ARBA" id="ARBA00004651"/>
    </source>
</evidence>
<dbReference type="PANTHER" id="PTHR10489:SF730">
    <property type="entry name" value="CHEMOKINE XC RECEPTOR 1"/>
    <property type="match status" value="1"/>
</dbReference>
<dbReference type="GO" id="GO:0009897">
    <property type="term" value="C:external side of plasma membrane"/>
    <property type="evidence" value="ECO:0007669"/>
    <property type="project" value="TreeGrafter"/>
</dbReference>
<organism evidence="12 13">
    <name type="scientific">Astyanax mexicanus</name>
    <name type="common">Blind cave fish</name>
    <name type="synonym">Astyanax fasciatus mexicanus</name>
    <dbReference type="NCBI Taxonomy" id="7994"/>
    <lineage>
        <taxon>Eukaryota</taxon>
        <taxon>Metazoa</taxon>
        <taxon>Chordata</taxon>
        <taxon>Craniata</taxon>
        <taxon>Vertebrata</taxon>
        <taxon>Euteleostomi</taxon>
        <taxon>Actinopterygii</taxon>
        <taxon>Neopterygii</taxon>
        <taxon>Teleostei</taxon>
        <taxon>Ostariophysi</taxon>
        <taxon>Characiformes</taxon>
        <taxon>Characoidei</taxon>
        <taxon>Acestrorhamphidae</taxon>
        <taxon>Acestrorhamphinae</taxon>
        <taxon>Astyanax</taxon>
    </lineage>
</organism>
<comment type="subcellular location">
    <subcellularLocation>
        <location evidence="1">Cell membrane</location>
        <topology evidence="1">Multi-pass membrane protein</topology>
    </subcellularLocation>
</comment>
<feature type="domain" description="G-protein coupled receptors family 1 profile" evidence="11">
    <location>
        <begin position="51"/>
        <end position="292"/>
    </location>
</feature>
<dbReference type="InterPro" id="IPR050119">
    <property type="entry name" value="CCR1-9-like"/>
</dbReference>
<feature type="transmembrane region" description="Helical" evidence="10">
    <location>
        <begin position="71"/>
        <end position="94"/>
    </location>
</feature>
<accession>A0A3B1KJG5</accession>
<dbReference type="Ensembl" id="ENSAMXT00000029785.1">
    <property type="protein sequence ID" value="ENSAMXP00000054718.1"/>
    <property type="gene ID" value="ENSAMXG00000037414.1"/>
</dbReference>
<evidence type="ECO:0000256" key="5">
    <source>
        <dbReference type="ARBA" id="ARBA00023040"/>
    </source>
</evidence>
<dbReference type="InterPro" id="IPR000276">
    <property type="entry name" value="GPCR_Rhodpsn"/>
</dbReference>
<feature type="transmembrane region" description="Helical" evidence="10">
    <location>
        <begin position="149"/>
        <end position="169"/>
    </location>
</feature>
<evidence type="ECO:0000256" key="7">
    <source>
        <dbReference type="ARBA" id="ARBA00023170"/>
    </source>
</evidence>
<dbReference type="GO" id="GO:0007204">
    <property type="term" value="P:positive regulation of cytosolic calcium ion concentration"/>
    <property type="evidence" value="ECO:0007669"/>
    <property type="project" value="TreeGrafter"/>
</dbReference>
<dbReference type="PROSITE" id="PS50262">
    <property type="entry name" value="G_PROTEIN_RECEP_F1_2"/>
    <property type="match status" value="1"/>
</dbReference>
<dbReference type="Bgee" id="ENSAMXG00000037414">
    <property type="expression patterns" value="Expressed in intestine and 2 other cell types or tissues"/>
</dbReference>
<feature type="transmembrane region" description="Helical" evidence="10">
    <location>
        <begin position="234"/>
        <end position="255"/>
    </location>
</feature>
<keyword evidence="5" id="KW-0297">G-protein coupled receptor</keyword>
<dbReference type="GO" id="GO:0006955">
    <property type="term" value="P:immune response"/>
    <property type="evidence" value="ECO:0007669"/>
    <property type="project" value="TreeGrafter"/>
</dbReference>
<keyword evidence="6 10" id="KW-0472">Membrane</keyword>
<feature type="transmembrane region" description="Helical" evidence="10">
    <location>
        <begin position="270"/>
        <end position="294"/>
    </location>
</feature>
<keyword evidence="7" id="KW-0675">Receptor</keyword>
<feature type="transmembrane region" description="Helical" evidence="10">
    <location>
        <begin position="35"/>
        <end position="59"/>
    </location>
</feature>
<dbReference type="InterPro" id="IPR017452">
    <property type="entry name" value="GPCR_Rhodpsn_7TM"/>
</dbReference>
<reference evidence="13" key="2">
    <citation type="journal article" date="2014" name="Nat. Commun.">
        <title>The cavefish genome reveals candidate genes for eye loss.</title>
        <authorList>
            <person name="McGaugh S.E."/>
            <person name="Gross J.B."/>
            <person name="Aken B."/>
            <person name="Blin M."/>
            <person name="Borowsky R."/>
            <person name="Chalopin D."/>
            <person name="Hinaux H."/>
            <person name="Jeffery W.R."/>
            <person name="Keene A."/>
            <person name="Ma L."/>
            <person name="Minx P."/>
            <person name="Murphy D."/>
            <person name="O'Quin K.E."/>
            <person name="Retaux S."/>
            <person name="Rohner N."/>
            <person name="Searle S.M."/>
            <person name="Stahl B.A."/>
            <person name="Tabin C."/>
            <person name="Volff J.N."/>
            <person name="Yoshizawa M."/>
            <person name="Warren W.C."/>
        </authorList>
    </citation>
    <scope>NUCLEOTIDE SEQUENCE [LARGE SCALE GENOMIC DNA]</scope>
    <source>
        <strain evidence="13">female</strain>
    </source>
</reference>
<dbReference type="PRINTS" id="PR00657">
    <property type="entry name" value="CCCHEMOKINER"/>
</dbReference>
<evidence type="ECO:0000256" key="6">
    <source>
        <dbReference type="ARBA" id="ARBA00023136"/>
    </source>
</evidence>
<evidence type="ECO:0000256" key="3">
    <source>
        <dbReference type="ARBA" id="ARBA00022692"/>
    </source>
</evidence>
<keyword evidence="3 10" id="KW-0812">Transmembrane</keyword>
<dbReference type="Gene3D" id="1.20.1070.10">
    <property type="entry name" value="Rhodopsin 7-helix transmembrane proteins"/>
    <property type="match status" value="1"/>
</dbReference>
<feature type="region of interest" description="Disordered" evidence="9">
    <location>
        <begin position="316"/>
        <end position="336"/>
    </location>
</feature>
<feature type="transmembrane region" description="Helical" evidence="10">
    <location>
        <begin position="114"/>
        <end position="137"/>
    </location>
</feature>
<name>A0A3B1KJG5_ASTMX</name>
<proteinExistence type="predicted"/>
<evidence type="ECO:0000313" key="12">
    <source>
        <dbReference type="Ensembl" id="ENSAMXP00000054718.1"/>
    </source>
</evidence>
<reference evidence="12" key="3">
    <citation type="submission" date="2025-08" db="UniProtKB">
        <authorList>
            <consortium name="Ensembl"/>
        </authorList>
    </citation>
    <scope>IDENTIFICATION</scope>
</reference>
<dbReference type="AlphaFoldDB" id="A0A3B1KJG5"/>
<evidence type="ECO:0000256" key="4">
    <source>
        <dbReference type="ARBA" id="ARBA00022989"/>
    </source>
</evidence>
<dbReference type="GO" id="GO:0016493">
    <property type="term" value="F:C-C chemokine receptor activity"/>
    <property type="evidence" value="ECO:0007669"/>
    <property type="project" value="TreeGrafter"/>
</dbReference>
<sequence length="336" mass="38651">MENSSSEETANTSYDYYYFDYEVCDKTNLARFESIAVPLVFSFVVLFSLVGNILVLVFLSRSWHSQMYWLLCNLAISDLIFTAGLPFWSCQFIWSWTFGDVMCKGVSFVFSVGFYSSIVILMMISFWHFLCFFYVSIPLLPKYREASTFLPWVISIALAVPALFQSSVVSHPDDPNTLYCVYNSSEAILAATYQQNSLFVVAFLLIGFCNLIIFKKLNPRETFDDVRKYRSLRLIACIVMVFFIGWAPYNIMIFLKSLGYFINCDMSVNLDYAFCVGIMLAYSHCCLNPVLYAFNDVKFQYNLRKILQFSSNRRSHQQCSRSGSSGVNTLQQNSTD</sequence>
<keyword evidence="4 10" id="KW-1133">Transmembrane helix</keyword>
<evidence type="ECO:0000256" key="10">
    <source>
        <dbReference type="SAM" id="Phobius"/>
    </source>
</evidence>
<reference evidence="12" key="4">
    <citation type="submission" date="2025-09" db="UniProtKB">
        <authorList>
            <consortium name="Ensembl"/>
        </authorList>
    </citation>
    <scope>IDENTIFICATION</scope>
</reference>
<dbReference type="PANTHER" id="PTHR10489">
    <property type="entry name" value="CELL ADHESION MOLECULE"/>
    <property type="match status" value="1"/>
</dbReference>
<keyword evidence="2" id="KW-1003">Cell membrane</keyword>
<evidence type="ECO:0000259" key="11">
    <source>
        <dbReference type="PROSITE" id="PS50262"/>
    </source>
</evidence>
<dbReference type="InParanoid" id="A0A3B1KJG5"/>
<evidence type="ECO:0000256" key="8">
    <source>
        <dbReference type="ARBA" id="ARBA00023224"/>
    </source>
</evidence>
<evidence type="ECO:0000256" key="9">
    <source>
        <dbReference type="SAM" id="MobiDB-lite"/>
    </source>
</evidence>